<dbReference type="InterPro" id="IPR036390">
    <property type="entry name" value="WH_DNA-bd_sf"/>
</dbReference>
<evidence type="ECO:0000313" key="6">
    <source>
        <dbReference type="Proteomes" id="UP000239047"/>
    </source>
</evidence>
<dbReference type="AlphaFoldDB" id="A0A2S5GBW1"/>
<dbReference type="GO" id="GO:0003677">
    <property type="term" value="F:DNA binding"/>
    <property type="evidence" value="ECO:0007669"/>
    <property type="project" value="UniProtKB-KW"/>
</dbReference>
<dbReference type="PANTHER" id="PTHR44846:SF1">
    <property type="entry name" value="MANNOSYL-D-GLYCERATE TRANSPORT_METABOLISM SYSTEM REPRESSOR MNGR-RELATED"/>
    <property type="match status" value="1"/>
</dbReference>
<dbReference type="SMART" id="SM00345">
    <property type="entry name" value="HTH_GNTR"/>
    <property type="match status" value="1"/>
</dbReference>
<dbReference type="Pfam" id="PF07702">
    <property type="entry name" value="UTRA"/>
    <property type="match status" value="1"/>
</dbReference>
<dbReference type="Gene3D" id="3.40.1410.10">
    <property type="entry name" value="Chorismate lyase-like"/>
    <property type="match status" value="1"/>
</dbReference>
<accession>A0A2S5GBW1</accession>
<name>A0A2S5GBW1_9BACL</name>
<dbReference type="InterPro" id="IPR011663">
    <property type="entry name" value="UTRA"/>
</dbReference>
<dbReference type="SUPFAM" id="SSF64288">
    <property type="entry name" value="Chorismate lyase-like"/>
    <property type="match status" value="1"/>
</dbReference>
<feature type="domain" description="HTH gntR-type" evidence="4">
    <location>
        <begin position="8"/>
        <end position="76"/>
    </location>
</feature>
<evidence type="ECO:0000259" key="4">
    <source>
        <dbReference type="PROSITE" id="PS50949"/>
    </source>
</evidence>
<evidence type="ECO:0000256" key="2">
    <source>
        <dbReference type="ARBA" id="ARBA00023125"/>
    </source>
</evidence>
<keyword evidence="6" id="KW-1185">Reference proteome</keyword>
<dbReference type="InterPro" id="IPR036388">
    <property type="entry name" value="WH-like_DNA-bd_sf"/>
</dbReference>
<dbReference type="PANTHER" id="PTHR44846">
    <property type="entry name" value="MANNOSYL-D-GLYCERATE TRANSPORT/METABOLISM SYSTEM REPRESSOR MNGR-RELATED"/>
    <property type="match status" value="1"/>
</dbReference>
<keyword evidence="2" id="KW-0238">DNA-binding</keyword>
<dbReference type="GO" id="GO:0003700">
    <property type="term" value="F:DNA-binding transcription factor activity"/>
    <property type="evidence" value="ECO:0007669"/>
    <property type="project" value="InterPro"/>
</dbReference>
<keyword evidence="3" id="KW-0804">Transcription</keyword>
<organism evidence="5 6">
    <name type="scientific">Jeotgalibacillus proteolyticus</name>
    <dbReference type="NCBI Taxonomy" id="2082395"/>
    <lineage>
        <taxon>Bacteria</taxon>
        <taxon>Bacillati</taxon>
        <taxon>Bacillota</taxon>
        <taxon>Bacilli</taxon>
        <taxon>Bacillales</taxon>
        <taxon>Caryophanaceae</taxon>
        <taxon>Jeotgalibacillus</taxon>
    </lineage>
</organism>
<dbReference type="Gene3D" id="1.10.10.10">
    <property type="entry name" value="Winged helix-like DNA-binding domain superfamily/Winged helix DNA-binding domain"/>
    <property type="match status" value="1"/>
</dbReference>
<reference evidence="5 6" key="1">
    <citation type="submission" date="2018-02" db="EMBL/GenBank/DDBJ databases">
        <title>Jeotgalibacillus proteolyticum sp. nov. a protease producing bacterium isolated from ocean sediments of Laizhou Bay.</title>
        <authorList>
            <person name="Li Y."/>
        </authorList>
    </citation>
    <scope>NUCLEOTIDE SEQUENCE [LARGE SCALE GENOMIC DNA]</scope>
    <source>
        <strain evidence="5 6">22-7</strain>
    </source>
</reference>
<protein>
    <submittedName>
        <fullName evidence="5">GntR family transcriptional regulator</fullName>
    </submittedName>
</protein>
<sequence>MSISKRKGPLYLQIKNILKDRITHGVYALGENIPPEPQLEKEFDVSKITIRNAISELVQEGYLEKKSGKGTKVIRNMVISKVSKGKRFTEILVGSGHKIYKQLIEAEVVFNKEDTEQYELFGKQCLRIERLYHFNEVPYIHFTHYLTTRMEEMDLEDLDKQSLYGLVEEAGISLENFRDEFAAVIAPSEITKILAMEADTPVLKRMRYAYDEAGNIIENSIGYYNTEMQHYVVNYDI</sequence>
<comment type="caution">
    <text evidence="5">The sequence shown here is derived from an EMBL/GenBank/DDBJ whole genome shotgun (WGS) entry which is preliminary data.</text>
</comment>
<dbReference type="InterPro" id="IPR050679">
    <property type="entry name" value="Bact_HTH_transcr_reg"/>
</dbReference>
<dbReference type="EMBL" id="PREZ01000004">
    <property type="protein sequence ID" value="PPA70527.1"/>
    <property type="molecule type" value="Genomic_DNA"/>
</dbReference>
<dbReference type="SMART" id="SM00866">
    <property type="entry name" value="UTRA"/>
    <property type="match status" value="1"/>
</dbReference>
<dbReference type="InterPro" id="IPR028978">
    <property type="entry name" value="Chorismate_lyase_/UTRA_dom_sf"/>
</dbReference>
<keyword evidence="1" id="KW-0805">Transcription regulation</keyword>
<evidence type="ECO:0000256" key="3">
    <source>
        <dbReference type="ARBA" id="ARBA00023163"/>
    </source>
</evidence>
<dbReference type="RefSeq" id="WP_104058475.1">
    <property type="nucleotide sequence ID" value="NZ_PREZ01000004.1"/>
</dbReference>
<dbReference type="Proteomes" id="UP000239047">
    <property type="component" value="Unassembled WGS sequence"/>
</dbReference>
<gene>
    <name evidence="5" type="ORF">C4B60_12835</name>
</gene>
<proteinExistence type="predicted"/>
<dbReference type="Pfam" id="PF00392">
    <property type="entry name" value="GntR"/>
    <property type="match status" value="1"/>
</dbReference>
<dbReference type="FunFam" id="1.10.10.10:FF:000079">
    <property type="entry name" value="GntR family transcriptional regulator"/>
    <property type="match status" value="1"/>
</dbReference>
<dbReference type="PROSITE" id="PS50949">
    <property type="entry name" value="HTH_GNTR"/>
    <property type="match status" value="1"/>
</dbReference>
<dbReference type="SUPFAM" id="SSF46785">
    <property type="entry name" value="Winged helix' DNA-binding domain"/>
    <property type="match status" value="1"/>
</dbReference>
<dbReference type="GO" id="GO:0045892">
    <property type="term" value="P:negative regulation of DNA-templated transcription"/>
    <property type="evidence" value="ECO:0007669"/>
    <property type="project" value="TreeGrafter"/>
</dbReference>
<evidence type="ECO:0000313" key="5">
    <source>
        <dbReference type="EMBL" id="PPA70527.1"/>
    </source>
</evidence>
<dbReference type="InterPro" id="IPR000524">
    <property type="entry name" value="Tscrpt_reg_HTH_GntR"/>
</dbReference>
<evidence type="ECO:0000256" key="1">
    <source>
        <dbReference type="ARBA" id="ARBA00023015"/>
    </source>
</evidence>
<dbReference type="PRINTS" id="PR00035">
    <property type="entry name" value="HTHGNTR"/>
</dbReference>
<dbReference type="OrthoDB" id="457376at2"/>
<dbReference type="CDD" id="cd07377">
    <property type="entry name" value="WHTH_GntR"/>
    <property type="match status" value="1"/>
</dbReference>